<evidence type="ECO:0000313" key="1">
    <source>
        <dbReference type="EMBL" id="CAE0793889.1"/>
    </source>
</evidence>
<dbReference type="AlphaFoldDB" id="A0A7S4CDE9"/>
<name>A0A7S4CDE9_9EUGL</name>
<sequence length="118" mass="12913">MAATATTSCQSRRPCWEETGSVQYDVVGRQWTPLNAAELPQFFWSIEEQRGCSTRTGPWYFGFGCNVSFSVPVSIPHLVTDTTEDRGTRSRILGMVVAAHSSLCSHDSAGHAACVRSN</sequence>
<gene>
    <name evidence="1" type="ORF">EGYM00163_LOCUS5006</name>
</gene>
<protein>
    <submittedName>
        <fullName evidence="1">Uncharacterized protein</fullName>
    </submittedName>
</protein>
<proteinExistence type="predicted"/>
<organism evidence="1">
    <name type="scientific">Eutreptiella gymnastica</name>
    <dbReference type="NCBI Taxonomy" id="73025"/>
    <lineage>
        <taxon>Eukaryota</taxon>
        <taxon>Discoba</taxon>
        <taxon>Euglenozoa</taxon>
        <taxon>Euglenida</taxon>
        <taxon>Spirocuta</taxon>
        <taxon>Euglenophyceae</taxon>
        <taxon>Eutreptiales</taxon>
        <taxon>Eutreptiaceae</taxon>
        <taxon>Eutreptiella</taxon>
    </lineage>
</organism>
<accession>A0A7S4CDE9</accession>
<dbReference type="EMBL" id="HBJA01015712">
    <property type="protein sequence ID" value="CAE0793889.1"/>
    <property type="molecule type" value="Transcribed_RNA"/>
</dbReference>
<reference evidence="1" key="1">
    <citation type="submission" date="2021-01" db="EMBL/GenBank/DDBJ databases">
        <authorList>
            <person name="Corre E."/>
            <person name="Pelletier E."/>
            <person name="Niang G."/>
            <person name="Scheremetjew M."/>
            <person name="Finn R."/>
            <person name="Kale V."/>
            <person name="Holt S."/>
            <person name="Cochrane G."/>
            <person name="Meng A."/>
            <person name="Brown T."/>
            <person name="Cohen L."/>
        </authorList>
    </citation>
    <scope>NUCLEOTIDE SEQUENCE</scope>
    <source>
        <strain evidence="1">CCMP1594</strain>
    </source>
</reference>